<feature type="domain" description="DUF4455" evidence="3">
    <location>
        <begin position="134"/>
        <end position="596"/>
    </location>
</feature>
<dbReference type="InterPro" id="IPR027914">
    <property type="entry name" value="DUF4456"/>
</dbReference>
<feature type="compositionally biased region" description="Basic and acidic residues" evidence="2">
    <location>
        <begin position="599"/>
        <end position="608"/>
    </location>
</feature>
<feature type="coiled-coil region" evidence="1">
    <location>
        <begin position="763"/>
        <end position="790"/>
    </location>
</feature>
<dbReference type="PANTHER" id="PTHR21444:SF14">
    <property type="entry name" value="COILED-COIL DOMAIN-CONTAINING PROTEIN 180"/>
    <property type="match status" value="1"/>
</dbReference>
<keyword evidence="1" id="KW-0175">Coiled coil</keyword>
<dbReference type="OrthoDB" id="431588at2759"/>
<evidence type="ECO:0000256" key="2">
    <source>
        <dbReference type="SAM" id="MobiDB-lite"/>
    </source>
</evidence>
<feature type="coiled-coil region" evidence="1">
    <location>
        <begin position="137"/>
        <end position="190"/>
    </location>
</feature>
<feature type="coiled-coil region" evidence="1">
    <location>
        <begin position="1460"/>
        <end position="1487"/>
    </location>
</feature>
<organism evidence="5 6">
    <name type="scientific">Mytilus galloprovincialis</name>
    <name type="common">Mediterranean mussel</name>
    <dbReference type="NCBI Taxonomy" id="29158"/>
    <lineage>
        <taxon>Eukaryota</taxon>
        <taxon>Metazoa</taxon>
        <taxon>Spiralia</taxon>
        <taxon>Lophotrochozoa</taxon>
        <taxon>Mollusca</taxon>
        <taxon>Bivalvia</taxon>
        <taxon>Autobranchia</taxon>
        <taxon>Pteriomorphia</taxon>
        <taxon>Mytilida</taxon>
        <taxon>Mytiloidea</taxon>
        <taxon>Mytilidae</taxon>
        <taxon>Mytilinae</taxon>
        <taxon>Mytilus</taxon>
    </lineage>
</organism>
<name>A0A8B6C920_MYTGA</name>
<feature type="region of interest" description="Disordered" evidence="2">
    <location>
        <begin position="1397"/>
        <end position="1420"/>
    </location>
</feature>
<evidence type="ECO:0000259" key="3">
    <source>
        <dbReference type="Pfam" id="PF14643"/>
    </source>
</evidence>
<feature type="domain" description="DUF4456" evidence="4">
    <location>
        <begin position="1191"/>
        <end position="1395"/>
    </location>
</feature>
<gene>
    <name evidence="5" type="ORF">MGAL_10B074286</name>
</gene>
<feature type="region of interest" description="Disordered" evidence="2">
    <location>
        <begin position="599"/>
        <end position="624"/>
    </location>
</feature>
<dbReference type="InterPro" id="IPR028089">
    <property type="entry name" value="DUF4455"/>
</dbReference>
<keyword evidence="6" id="KW-1185">Reference proteome</keyword>
<reference evidence="5" key="1">
    <citation type="submission" date="2018-11" db="EMBL/GenBank/DDBJ databases">
        <authorList>
            <person name="Alioto T."/>
            <person name="Alioto T."/>
        </authorList>
    </citation>
    <scope>NUCLEOTIDE SEQUENCE</scope>
</reference>
<evidence type="ECO:0000259" key="4">
    <source>
        <dbReference type="Pfam" id="PF14644"/>
    </source>
</evidence>
<dbReference type="Pfam" id="PF14644">
    <property type="entry name" value="DUF4456"/>
    <property type="match status" value="1"/>
</dbReference>
<evidence type="ECO:0008006" key="7">
    <source>
        <dbReference type="Google" id="ProtNLM"/>
    </source>
</evidence>
<evidence type="ECO:0000256" key="1">
    <source>
        <dbReference type="SAM" id="Coils"/>
    </source>
</evidence>
<sequence>MSETASARVVPSGKIYRQMFDAQLQLTQSLTKIKREDTQSSKALTRQSTGIPLVKLTRDEVSHGLLTERQRTWADGFPNEPYIENPALHKQYSEFIQATQKESEGSLFGKEVQGLPDVVVPAKMGSNIIDRIAASRKERHEAEVEDMHQELSVVNSDIEPRIEKNCETLMNKLEENDEQIAEILERIKTDEDILTYTLDDLYIIWEEVQGHTYKRQEWIKFLDVQLSEIEDERMDRIRDVFLDYAKKLEKISHLMSPDLQRFMDQEAQVINQTMLSNRRAYSDLFVRLMSSDIEREKTQHTTWKRRVEDWRQLKTDLAIQKFIDYIQGDNIIDPPSVQKVMRQLAEDQNILSNKRKELVIQLRDLKPPASTKSAVYQWNKNIQMVSKEIDSTNQIFLTKLHEEYEKVCQDCLEQVDAIKKYMIEAGICGLLKAKHIVENKMLPLVGDRQRVYEENLETMEKNLDDHNTKTNDQLKSLFKYAQGSAHVWDVHEIGLAKQERALQEKLENCRQQHDNQNQDKEANLDIVMDKMRQDATEGALKVNLNKALEMLDKIKDAYEIFHQDQTGIVKTYPNMVLQELEGYDLAVCKFFMVGRNPEDGQGRSEKVTKSPSKTKKGKAKETTNSEAITEILRTEKGTMFYISTESGEYGLTGDKSQTAAFLTEVESPRTQPDYIKNITVEVSLINETKKGIRLNFLNHLEEWTEQASERSESVVVSKCEELNSELDLRLHLHKPRSRRAEFDVHNVRAAELVMHSERVSRHTKGVQQALTDLKQEFTNMEEQHNKLTHKFREDIEALELVFINATKSSKLASLRMQLKEESEKFMTMIRTSLKNFRQHLDDTLQRLRESNARFIKSFKVFSDGGNFCPEEIREYCKKLDQSSQKIDKCEGAIMLELEGLESKRREQVTKVVVEFDDRFKHHMIDLVFMERIARWLTNTQVKIKAEVANSNSQAQQLAQYLNDVVRRIDACERPNLDKEQITSTQLNESLKLVFDSYHARSIFLNCTKDTITRPTSAMQGPPAIARVVFTGADSTPTPISKAGKQPTEDPSVGVIKSILKTQKTKMRFGMDADIDGETTPFGQQLEMREKMKSSLSVSTPTDKSKQKRGQNSGLPTDSPPKRVQSGMVPLQTIGMIVSVKAAIKPGLRRSSKSTKFDKKYLIFGEKDEEGEEYHLLGIIRRNLREALDGLLTSAELYYKNKGNRQVTRPQVLQETFELCADVVVQKLQSYFTQADEYHNQCLQEFRNQLIQLEEAVSHVPDLLLKDLLEAELNKSKDARDTVSEQFSVTLSQLHKKQNEHSTLLRPTLGHPHQKTGIASLGEKELERHNSYISAVEKQTKELQVVTLEQAKTFVEQLSRTAENQLVQYDNLLTVDDVEKGRVEPKKYPTSELIRRRNQGLPLEDDEDKNALPRGKNTWTGMPSNELVTEASGKPQLTASVTTAKTTLGHTATITARDKAYQEYKNKFEKTLEMIEEEKQKLLLAEQRWMDSWNTSVEKVKQLY</sequence>
<dbReference type="Proteomes" id="UP000596742">
    <property type="component" value="Unassembled WGS sequence"/>
</dbReference>
<evidence type="ECO:0000313" key="6">
    <source>
        <dbReference type="Proteomes" id="UP000596742"/>
    </source>
</evidence>
<dbReference type="PANTHER" id="PTHR21444">
    <property type="entry name" value="COILED-COIL DOMAIN-CONTAINING PROTEIN 180"/>
    <property type="match status" value="1"/>
</dbReference>
<feature type="region of interest" description="Disordered" evidence="2">
    <location>
        <begin position="1090"/>
        <end position="1125"/>
    </location>
</feature>
<proteinExistence type="predicted"/>
<accession>A0A8B6C920</accession>
<dbReference type="EMBL" id="UYJE01001312">
    <property type="protein sequence ID" value="VDI01130.1"/>
    <property type="molecule type" value="Genomic_DNA"/>
</dbReference>
<comment type="caution">
    <text evidence="5">The sequence shown here is derived from an EMBL/GenBank/DDBJ whole genome shotgun (WGS) entry which is preliminary data.</text>
</comment>
<evidence type="ECO:0000313" key="5">
    <source>
        <dbReference type="EMBL" id="VDI01130.1"/>
    </source>
</evidence>
<dbReference type="Pfam" id="PF14643">
    <property type="entry name" value="DUF4455"/>
    <property type="match status" value="1"/>
</dbReference>
<feature type="coiled-coil region" evidence="1">
    <location>
        <begin position="495"/>
        <end position="523"/>
    </location>
</feature>
<protein>
    <recommendedName>
        <fullName evidence="7">DUF4455 domain-containing protein</fullName>
    </recommendedName>
</protein>